<dbReference type="EMBL" id="FOBV01000006">
    <property type="protein sequence ID" value="SEM77150.1"/>
    <property type="molecule type" value="Genomic_DNA"/>
</dbReference>
<reference evidence="3" key="1">
    <citation type="submission" date="2016-10" db="EMBL/GenBank/DDBJ databases">
        <authorList>
            <person name="Varghese N."/>
            <person name="Submissions S."/>
        </authorList>
    </citation>
    <scope>NUCLEOTIDE SEQUENCE [LARGE SCALE GENOMIC DNA]</scope>
    <source>
        <strain evidence="3">DSM 17453</strain>
    </source>
</reference>
<evidence type="ECO:0000313" key="2">
    <source>
        <dbReference type="EMBL" id="SEM77150.1"/>
    </source>
</evidence>
<evidence type="ECO:0008006" key="4">
    <source>
        <dbReference type="Google" id="ProtNLM"/>
    </source>
</evidence>
<feature type="signal peptide" evidence="1">
    <location>
        <begin position="1"/>
        <end position="19"/>
    </location>
</feature>
<organism evidence="2 3">
    <name type="scientific">Chryseobacterium taichungense</name>
    <dbReference type="NCBI Taxonomy" id="295069"/>
    <lineage>
        <taxon>Bacteria</taxon>
        <taxon>Pseudomonadati</taxon>
        <taxon>Bacteroidota</taxon>
        <taxon>Flavobacteriia</taxon>
        <taxon>Flavobacteriales</taxon>
        <taxon>Weeksellaceae</taxon>
        <taxon>Chryseobacterium group</taxon>
        <taxon>Chryseobacterium</taxon>
    </lineage>
</organism>
<evidence type="ECO:0000313" key="3">
    <source>
        <dbReference type="Proteomes" id="UP000199450"/>
    </source>
</evidence>
<protein>
    <recommendedName>
        <fullName evidence="4">TraB family protein</fullName>
    </recommendedName>
</protein>
<dbReference type="Pfam" id="PF18950">
    <property type="entry name" value="DUF5694"/>
    <property type="match status" value="1"/>
</dbReference>
<dbReference type="RefSeq" id="WP_090000641.1">
    <property type="nucleotide sequence ID" value="NZ_FOBV01000006.1"/>
</dbReference>
<dbReference type="Proteomes" id="UP000199450">
    <property type="component" value="Unassembled WGS sequence"/>
</dbReference>
<dbReference type="OrthoDB" id="7055505at2"/>
<sequence length="271" mass="31431">MKTIHITLLTLAFAVSVQAQQFPFKDKLDDAVPVLNIATFHMGTTSDANTTAFDEHSAENKRRIHEVAKEIAAFRPTIIVVEELPENNEKLLKAYSEYLDDPEKKYENPGEIELLAFEIGRLSHTSKIFGIDYKEGYDYSLYYHLKNKRDDKTYEQYGELVDAAEKKYPEDKMTFRQLFKLNNDSQMLDMLININADMLTYVSTKDGNEGAYEAAKMYHRNLVMFSNFNKISINENDRIILLMGATHTAFFVDFLKRSPKYRPESVLKYIK</sequence>
<dbReference type="STRING" id="295069.SAMN05421856_106213"/>
<gene>
    <name evidence="2" type="ORF">SAMN05421856_106213</name>
</gene>
<proteinExistence type="predicted"/>
<dbReference type="AlphaFoldDB" id="A0A1H8B2I3"/>
<dbReference type="InterPro" id="IPR043749">
    <property type="entry name" value="DUF5694"/>
</dbReference>
<keyword evidence="3" id="KW-1185">Reference proteome</keyword>
<name>A0A1H8B2I3_9FLAO</name>
<evidence type="ECO:0000256" key="1">
    <source>
        <dbReference type="SAM" id="SignalP"/>
    </source>
</evidence>
<feature type="chain" id="PRO_5011743330" description="TraB family protein" evidence="1">
    <location>
        <begin position="20"/>
        <end position="271"/>
    </location>
</feature>
<accession>A0A1H8B2I3</accession>
<keyword evidence="1" id="KW-0732">Signal</keyword>